<dbReference type="Proteomes" id="UP001070176">
    <property type="component" value="Unassembled WGS sequence"/>
</dbReference>
<keyword evidence="2" id="KW-0732">Signal</keyword>
<proteinExistence type="predicted"/>
<evidence type="ECO:0000256" key="2">
    <source>
        <dbReference type="SAM" id="SignalP"/>
    </source>
</evidence>
<sequence>MKKIFITAFLIGTFSLGYAQSDYYNDYRRSVTDVNWQTVITDLLLSTTQANEINSLNRRYDDYDGWNRVYANNPDRWSTDRYSELERIMGRDKYAKFKTKYYKGKNPVAVYNRNKNNDKRYKHMDKKAKSYKSNNGKAHKNK</sequence>
<accession>A0ABT3Y7P2</accession>
<name>A0ABT3Y7P2_9FLAO</name>
<feature type="signal peptide" evidence="2">
    <location>
        <begin position="1"/>
        <end position="19"/>
    </location>
</feature>
<feature type="chain" id="PRO_5045485459" evidence="2">
    <location>
        <begin position="20"/>
        <end position="142"/>
    </location>
</feature>
<keyword evidence="4" id="KW-1185">Reference proteome</keyword>
<gene>
    <name evidence="3" type="ORF">OEA66_16715</name>
</gene>
<feature type="compositionally biased region" description="Basic residues" evidence="1">
    <location>
        <begin position="120"/>
        <end position="130"/>
    </location>
</feature>
<feature type="region of interest" description="Disordered" evidence="1">
    <location>
        <begin position="108"/>
        <end position="142"/>
    </location>
</feature>
<evidence type="ECO:0000313" key="4">
    <source>
        <dbReference type="Proteomes" id="UP001070176"/>
    </source>
</evidence>
<dbReference type="RefSeq" id="WP_267282451.1">
    <property type="nucleotide sequence ID" value="NZ_JAOVZV010000020.1"/>
</dbReference>
<comment type="caution">
    <text evidence="3">The sequence shown here is derived from an EMBL/GenBank/DDBJ whole genome shotgun (WGS) entry which is preliminary data.</text>
</comment>
<reference evidence="3" key="1">
    <citation type="submission" date="2022-10" db="EMBL/GenBank/DDBJ databases">
        <title>Chryseobacterium sp. nov., a novel bacterial species.</title>
        <authorList>
            <person name="Cao Y."/>
        </authorList>
    </citation>
    <scope>NUCLEOTIDE SEQUENCE</scope>
    <source>
        <strain evidence="3">KC 927</strain>
    </source>
</reference>
<protein>
    <submittedName>
        <fullName evidence="3">Uncharacterized protein</fullName>
    </submittedName>
</protein>
<organism evidence="3 4">
    <name type="scientific">Chryseobacterium luquanense</name>
    <dbReference type="NCBI Taxonomy" id="2983766"/>
    <lineage>
        <taxon>Bacteria</taxon>
        <taxon>Pseudomonadati</taxon>
        <taxon>Bacteroidota</taxon>
        <taxon>Flavobacteriia</taxon>
        <taxon>Flavobacteriales</taxon>
        <taxon>Weeksellaceae</taxon>
        <taxon>Chryseobacterium group</taxon>
        <taxon>Chryseobacterium</taxon>
    </lineage>
</organism>
<evidence type="ECO:0000256" key="1">
    <source>
        <dbReference type="SAM" id="MobiDB-lite"/>
    </source>
</evidence>
<evidence type="ECO:0000313" key="3">
    <source>
        <dbReference type="EMBL" id="MCX8533991.1"/>
    </source>
</evidence>
<dbReference type="EMBL" id="JAOVZV010000020">
    <property type="protein sequence ID" value="MCX8533991.1"/>
    <property type="molecule type" value="Genomic_DNA"/>
</dbReference>